<dbReference type="Proteomes" id="UP000237056">
    <property type="component" value="Unassembled WGS sequence"/>
</dbReference>
<sequence length="155" mass="19045">MYLSILILTLLQGCKKEKEEYLFSHKTTNTYYKIVYENDTILYITISKNNKKKEIDTTLLYKKSNKYYHYKNDLFSDFDERIWLSTKKDTFYNYNIRNSFYCRISKIGENKFRTTYANYDSLTYKYRHSIYYDNNYNIYKIETVNNKVKSVFTKQ</sequence>
<reference evidence="1 2" key="1">
    <citation type="submission" date="2018-01" db="EMBL/GenBank/DDBJ databases">
        <title>Genomic Encyclopedia of Type Strains, Phase I: the one thousand microbial genomes (KMG-I) project.</title>
        <authorList>
            <person name="Goeker M."/>
        </authorList>
    </citation>
    <scope>NUCLEOTIDE SEQUENCE [LARGE SCALE GENOMIC DNA]</scope>
    <source>
        <strain evidence="1 2">DSM 17960</strain>
    </source>
</reference>
<comment type="caution">
    <text evidence="1">The sequence shown here is derived from an EMBL/GenBank/DDBJ whole genome shotgun (WGS) entry which is preliminary data.</text>
</comment>
<evidence type="ECO:0000313" key="2">
    <source>
        <dbReference type="Proteomes" id="UP000237056"/>
    </source>
</evidence>
<keyword evidence="2" id="KW-1185">Reference proteome</keyword>
<accession>A0A2S4N4B2</accession>
<dbReference type="AlphaFoldDB" id="A0A2S4N4B2"/>
<organism evidence="1 2">
    <name type="scientific">Flavobacterium croceum DSM 17960</name>
    <dbReference type="NCBI Taxonomy" id="1121886"/>
    <lineage>
        <taxon>Bacteria</taxon>
        <taxon>Pseudomonadati</taxon>
        <taxon>Bacteroidota</taxon>
        <taxon>Flavobacteriia</taxon>
        <taxon>Flavobacteriales</taxon>
        <taxon>Flavobacteriaceae</taxon>
        <taxon>Flavobacterium</taxon>
    </lineage>
</organism>
<gene>
    <name evidence="1" type="ORF">Q361_1532</name>
</gene>
<dbReference type="EMBL" id="PQNY01000053">
    <property type="protein sequence ID" value="POS00582.1"/>
    <property type="molecule type" value="Genomic_DNA"/>
</dbReference>
<proteinExistence type="predicted"/>
<protein>
    <submittedName>
        <fullName evidence="1">Uncharacterized protein</fullName>
    </submittedName>
</protein>
<name>A0A2S4N4B2_9FLAO</name>
<evidence type="ECO:0000313" key="1">
    <source>
        <dbReference type="EMBL" id="POS00582.1"/>
    </source>
</evidence>